<feature type="compositionally biased region" description="Basic and acidic residues" evidence="1">
    <location>
        <begin position="41"/>
        <end position="65"/>
    </location>
</feature>
<evidence type="ECO:0000313" key="5">
    <source>
        <dbReference type="Proteomes" id="UP000183454"/>
    </source>
</evidence>
<dbReference type="Pfam" id="PF01471">
    <property type="entry name" value="PG_binding_1"/>
    <property type="match status" value="1"/>
</dbReference>
<evidence type="ECO:0000313" key="6">
    <source>
        <dbReference type="Proteomes" id="UP000324176"/>
    </source>
</evidence>
<evidence type="ECO:0000259" key="2">
    <source>
        <dbReference type="Pfam" id="PF01471"/>
    </source>
</evidence>
<feature type="domain" description="Peptidoglycan binding-like" evidence="2">
    <location>
        <begin position="136"/>
        <end position="189"/>
    </location>
</feature>
<reference evidence="4 6" key="2">
    <citation type="submission" date="2019-07" db="EMBL/GenBank/DDBJ databases">
        <title>Active sludge and wastewater microbial communities from Klosterneuburg, Austria.</title>
        <authorList>
            <person name="Wagner M."/>
        </authorList>
    </citation>
    <scope>NUCLEOTIDE SEQUENCE [LARGE SCALE GENOMIC DNA]</scope>
    <source>
        <strain evidence="4 6">Nm2</strain>
    </source>
</reference>
<dbReference type="InterPro" id="IPR002477">
    <property type="entry name" value="Peptidoglycan-bd-like"/>
</dbReference>
<dbReference type="EMBL" id="FNNH01000021">
    <property type="protein sequence ID" value="SDW67072.1"/>
    <property type="molecule type" value="Genomic_DNA"/>
</dbReference>
<accession>A0A1H2VFK9</accession>
<dbReference type="InterPro" id="IPR036366">
    <property type="entry name" value="PGBDSf"/>
</dbReference>
<evidence type="ECO:0000256" key="1">
    <source>
        <dbReference type="SAM" id="MobiDB-lite"/>
    </source>
</evidence>
<dbReference type="Proteomes" id="UP000324176">
    <property type="component" value="Unassembled WGS sequence"/>
</dbReference>
<evidence type="ECO:0000313" key="4">
    <source>
        <dbReference type="EMBL" id="TYP86393.1"/>
    </source>
</evidence>
<dbReference type="Gene3D" id="1.10.101.10">
    <property type="entry name" value="PGBD-like superfamily/PGBD"/>
    <property type="match status" value="1"/>
</dbReference>
<dbReference type="Proteomes" id="UP000183454">
    <property type="component" value="Unassembled WGS sequence"/>
</dbReference>
<dbReference type="AlphaFoldDB" id="A0A1H2VFK9"/>
<evidence type="ECO:0000313" key="3">
    <source>
        <dbReference type="EMBL" id="SDW67072.1"/>
    </source>
</evidence>
<sequence length="194" mass="21104">MKIKTANLIMIIFSISLAFGLMGCQPRGKIVDAKQGNSEVLQKDEKKAEAKAEPDKTADTTKDTPESIPDESDEASKETIISADQTIDTMPNESIESEDPLSAFSNEIPPPAKKSEQHIEKYEDLSEVVKATPELTRKVQQALADAGFNPGAIDGKSGAKTITALKNFQKQNNITMGYGQLTKETLQKLGVSYQ</sequence>
<name>A0A1H2VFK9_9PROT</name>
<feature type="region of interest" description="Disordered" evidence="1">
    <location>
        <begin position="34"/>
        <end position="115"/>
    </location>
</feature>
<feature type="compositionally biased region" description="Polar residues" evidence="1">
    <location>
        <begin position="82"/>
        <end position="94"/>
    </location>
</feature>
<organism evidence="3 5">
    <name type="scientific">Nitrosomonas communis</name>
    <dbReference type="NCBI Taxonomy" id="44574"/>
    <lineage>
        <taxon>Bacteria</taxon>
        <taxon>Pseudomonadati</taxon>
        <taxon>Pseudomonadota</taxon>
        <taxon>Betaproteobacteria</taxon>
        <taxon>Nitrosomonadales</taxon>
        <taxon>Nitrosomonadaceae</taxon>
        <taxon>Nitrosomonas</taxon>
    </lineage>
</organism>
<dbReference type="RefSeq" id="WP_052752105.1">
    <property type="nucleotide sequence ID" value="NZ_CP011451.1"/>
</dbReference>
<reference evidence="3 5" key="1">
    <citation type="submission" date="2016-10" db="EMBL/GenBank/DDBJ databases">
        <authorList>
            <person name="de Groot N.N."/>
        </authorList>
    </citation>
    <scope>NUCLEOTIDE SEQUENCE [LARGE SCALE GENOMIC DNA]</scope>
    <source>
        <strain evidence="3 5">Nm110</strain>
    </source>
</reference>
<gene>
    <name evidence="4" type="ORF">BCL69_103129</name>
    <name evidence="3" type="ORF">SAMN05421882_102147</name>
</gene>
<dbReference type="InterPro" id="IPR036365">
    <property type="entry name" value="PGBD-like_sf"/>
</dbReference>
<dbReference type="SUPFAM" id="SSF47090">
    <property type="entry name" value="PGBD-like"/>
    <property type="match status" value="1"/>
</dbReference>
<dbReference type="OrthoDB" id="9811296at2"/>
<proteinExistence type="predicted"/>
<protein>
    <submittedName>
        <fullName evidence="3">Putative peptidoglycan binding domain-containing protein</fullName>
    </submittedName>
    <submittedName>
        <fullName evidence="4">Putative peptidoglycan binding protein</fullName>
    </submittedName>
</protein>
<dbReference type="PROSITE" id="PS51257">
    <property type="entry name" value="PROKAR_LIPOPROTEIN"/>
    <property type="match status" value="1"/>
</dbReference>
<dbReference type="EMBL" id="VNHT01000031">
    <property type="protein sequence ID" value="TYP86393.1"/>
    <property type="molecule type" value="Genomic_DNA"/>
</dbReference>